<sequence>MARSDKPPAGKRIHGSIAEDLGVAIVTGRYQPGDVLSGEVEFSERLRVSRTAYREAVRILAAKGLLESRPKTGTRITERSRWNLLDPDVLAWTFTAEPSRDFIRDLFELRMVVEPAAAELAAERRTGRDLARMGHALGDMERYGLATEEGRAADRMFHHAILEATGNAALTTLSSSIGAAISWTTRFKQRKRKLPRDPIPDHRAIYDAIADGDRAAARAAMTELVRLALIDTELAL</sequence>
<evidence type="ECO:0000259" key="4">
    <source>
        <dbReference type="PROSITE" id="PS50949"/>
    </source>
</evidence>
<dbReference type="PANTHER" id="PTHR43537">
    <property type="entry name" value="TRANSCRIPTIONAL REGULATOR, GNTR FAMILY"/>
    <property type="match status" value="1"/>
</dbReference>
<gene>
    <name evidence="5" type="ORF">CKY28_08895</name>
</gene>
<organism evidence="5 6">
    <name type="scientific">Sphingomonas lenta</name>
    <dbReference type="NCBI Taxonomy" id="1141887"/>
    <lineage>
        <taxon>Bacteria</taxon>
        <taxon>Pseudomonadati</taxon>
        <taxon>Pseudomonadota</taxon>
        <taxon>Alphaproteobacteria</taxon>
        <taxon>Sphingomonadales</taxon>
        <taxon>Sphingomonadaceae</taxon>
        <taxon>Sphingomonas</taxon>
    </lineage>
</organism>
<dbReference type="PROSITE" id="PS50949">
    <property type="entry name" value="HTH_GNTR"/>
    <property type="match status" value="1"/>
</dbReference>
<dbReference type="InterPro" id="IPR011711">
    <property type="entry name" value="GntR_C"/>
</dbReference>
<evidence type="ECO:0000256" key="2">
    <source>
        <dbReference type="ARBA" id="ARBA00023125"/>
    </source>
</evidence>
<dbReference type="RefSeq" id="WP_095997985.1">
    <property type="nucleotide sequence ID" value="NZ_NSLI01000003.1"/>
</dbReference>
<dbReference type="PANTHER" id="PTHR43537:SF44">
    <property type="entry name" value="GNTR FAMILY REGULATORY PROTEIN"/>
    <property type="match status" value="1"/>
</dbReference>
<proteinExistence type="predicted"/>
<dbReference type="Pfam" id="PF07729">
    <property type="entry name" value="FCD"/>
    <property type="match status" value="1"/>
</dbReference>
<dbReference type="InterPro" id="IPR008920">
    <property type="entry name" value="TF_FadR/GntR_C"/>
</dbReference>
<keyword evidence="3" id="KW-0804">Transcription</keyword>
<dbReference type="InterPro" id="IPR036390">
    <property type="entry name" value="WH_DNA-bd_sf"/>
</dbReference>
<dbReference type="GO" id="GO:0003700">
    <property type="term" value="F:DNA-binding transcription factor activity"/>
    <property type="evidence" value="ECO:0007669"/>
    <property type="project" value="InterPro"/>
</dbReference>
<dbReference type="Gene3D" id="1.20.120.530">
    <property type="entry name" value="GntR ligand-binding domain-like"/>
    <property type="match status" value="1"/>
</dbReference>
<keyword evidence="1" id="KW-0805">Transcription regulation</keyword>
<evidence type="ECO:0000256" key="3">
    <source>
        <dbReference type="ARBA" id="ARBA00023163"/>
    </source>
</evidence>
<dbReference type="AlphaFoldDB" id="A0A2A2SEX9"/>
<name>A0A2A2SEX9_9SPHN</name>
<keyword evidence="2" id="KW-0238">DNA-binding</keyword>
<protein>
    <submittedName>
        <fullName evidence="5">GntR family transcriptional regulator</fullName>
    </submittedName>
</protein>
<dbReference type="SUPFAM" id="SSF46785">
    <property type="entry name" value="Winged helix' DNA-binding domain"/>
    <property type="match status" value="1"/>
</dbReference>
<evidence type="ECO:0000313" key="6">
    <source>
        <dbReference type="Proteomes" id="UP000218151"/>
    </source>
</evidence>
<dbReference type="SUPFAM" id="SSF48008">
    <property type="entry name" value="GntR ligand-binding domain-like"/>
    <property type="match status" value="1"/>
</dbReference>
<feature type="domain" description="HTH gntR-type" evidence="4">
    <location>
        <begin position="11"/>
        <end position="79"/>
    </location>
</feature>
<dbReference type="SMART" id="SM00895">
    <property type="entry name" value="FCD"/>
    <property type="match status" value="1"/>
</dbReference>
<dbReference type="Proteomes" id="UP000218151">
    <property type="component" value="Unassembled WGS sequence"/>
</dbReference>
<dbReference type="GO" id="GO:0003677">
    <property type="term" value="F:DNA binding"/>
    <property type="evidence" value="ECO:0007669"/>
    <property type="project" value="UniProtKB-KW"/>
</dbReference>
<evidence type="ECO:0000313" key="5">
    <source>
        <dbReference type="EMBL" id="PAX07742.1"/>
    </source>
</evidence>
<dbReference type="Pfam" id="PF00392">
    <property type="entry name" value="GntR"/>
    <property type="match status" value="1"/>
</dbReference>
<dbReference type="EMBL" id="NSLI01000003">
    <property type="protein sequence ID" value="PAX07742.1"/>
    <property type="molecule type" value="Genomic_DNA"/>
</dbReference>
<comment type="caution">
    <text evidence="5">The sequence shown here is derived from an EMBL/GenBank/DDBJ whole genome shotgun (WGS) entry which is preliminary data.</text>
</comment>
<evidence type="ECO:0000256" key="1">
    <source>
        <dbReference type="ARBA" id="ARBA00023015"/>
    </source>
</evidence>
<dbReference type="OrthoDB" id="9028214at2"/>
<dbReference type="InterPro" id="IPR036388">
    <property type="entry name" value="WH-like_DNA-bd_sf"/>
</dbReference>
<dbReference type="Gene3D" id="1.10.10.10">
    <property type="entry name" value="Winged helix-like DNA-binding domain superfamily/Winged helix DNA-binding domain"/>
    <property type="match status" value="1"/>
</dbReference>
<dbReference type="SMART" id="SM00345">
    <property type="entry name" value="HTH_GNTR"/>
    <property type="match status" value="1"/>
</dbReference>
<dbReference type="CDD" id="cd07377">
    <property type="entry name" value="WHTH_GntR"/>
    <property type="match status" value="1"/>
</dbReference>
<keyword evidence="6" id="KW-1185">Reference proteome</keyword>
<dbReference type="InterPro" id="IPR000524">
    <property type="entry name" value="Tscrpt_reg_HTH_GntR"/>
</dbReference>
<reference evidence="6" key="1">
    <citation type="submission" date="2017-09" db="EMBL/GenBank/DDBJ databases">
        <authorList>
            <person name="Feng G."/>
            <person name="Zhu H."/>
        </authorList>
    </citation>
    <scope>NUCLEOTIDE SEQUENCE [LARGE SCALE GENOMIC DNA]</scope>
    <source>
        <strain evidence="6">1PNM-20</strain>
    </source>
</reference>
<accession>A0A2A2SEX9</accession>